<proteinExistence type="inferred from homology"/>
<keyword evidence="3" id="KW-0805">Transcription regulation</keyword>
<comment type="similarity">
    <text evidence="1">In the C-terminal section; belongs to the class-I pyridoxal-phosphate-dependent aminotransferase family.</text>
</comment>
<evidence type="ECO:0000313" key="7">
    <source>
        <dbReference type="EMBL" id="VBB05889.1"/>
    </source>
</evidence>
<dbReference type="Gene3D" id="3.40.640.10">
    <property type="entry name" value="Type I PLP-dependent aspartate aminotransferase-like (Major domain)"/>
    <property type="match status" value="1"/>
</dbReference>
<dbReference type="CDD" id="cd00609">
    <property type="entry name" value="AAT_like"/>
    <property type="match status" value="1"/>
</dbReference>
<evidence type="ECO:0000256" key="2">
    <source>
        <dbReference type="ARBA" id="ARBA00022898"/>
    </source>
</evidence>
<feature type="domain" description="HTH gntR-type" evidence="6">
    <location>
        <begin position="10"/>
        <end position="78"/>
    </location>
</feature>
<protein>
    <submittedName>
        <fullName evidence="7">Transcription regulator hth gntr</fullName>
    </submittedName>
</protein>
<evidence type="ECO:0000313" key="8">
    <source>
        <dbReference type="Proteomes" id="UP000277811"/>
    </source>
</evidence>
<dbReference type="OrthoDB" id="9808770at2"/>
<evidence type="ECO:0000256" key="4">
    <source>
        <dbReference type="ARBA" id="ARBA00023125"/>
    </source>
</evidence>
<dbReference type="InterPro" id="IPR004839">
    <property type="entry name" value="Aminotransferase_I/II_large"/>
</dbReference>
<dbReference type="InterPro" id="IPR036388">
    <property type="entry name" value="WH-like_DNA-bd_sf"/>
</dbReference>
<evidence type="ECO:0000256" key="5">
    <source>
        <dbReference type="ARBA" id="ARBA00023163"/>
    </source>
</evidence>
<sequence>MLILNNNDRRPLHVRLYDQIKNQILSGKLPPHSKLPSIRQLSSELSISRNTVEYTYEQLNTEGFIYSKPQSGYYISSLNQEFIPCPSQDPLTSKQPFEDEKPCSFDFHPAALAPDSFPSKVWRKLLNECLQKNTEQLTLYSNPQGEIELRCMIQQYLERFRGVSCNPEQIVVCCGLQDNLSVIAQILRGTHSVLAIEDPGHWIPRSVFLSYSFFINPIPVTSDGISLNSLTKTNSMAVYVTPSHQFPLGNVMPVENRLKLIHWAQTVEGVIIEDDYDSELRYHGKPIPALQGLHPGGNIIYIGTFSKVLSPALRISYMVLPYRFLSIYHNLFRNYASTVSLLEQKVLYEFMKQGYWEKHLRKMRTMYKKKHDALIRSIESHFGDRAKILGQGAGLHVVLELTNSRFNENDLITRAREKDVRVLPISDTYQSNNQYPPRVLLGFGSMSPDELDKGIELLSQAWEI</sequence>
<dbReference type="SUPFAM" id="SSF46785">
    <property type="entry name" value="Winged helix' DNA-binding domain"/>
    <property type="match status" value="1"/>
</dbReference>
<name>A0A498R406_9FIRM</name>
<dbReference type="InterPro" id="IPR015424">
    <property type="entry name" value="PyrdxlP-dep_Trfase"/>
</dbReference>
<dbReference type="InterPro" id="IPR051446">
    <property type="entry name" value="HTH_trans_reg/aminotransferase"/>
</dbReference>
<dbReference type="AlphaFoldDB" id="A0A498R406"/>
<dbReference type="InterPro" id="IPR015421">
    <property type="entry name" value="PyrdxlP-dep_Trfase_major"/>
</dbReference>
<dbReference type="InterPro" id="IPR036390">
    <property type="entry name" value="WH_DNA-bd_sf"/>
</dbReference>
<dbReference type="Gene3D" id="1.10.10.10">
    <property type="entry name" value="Winged helix-like DNA-binding domain superfamily/Winged helix DNA-binding domain"/>
    <property type="match status" value="1"/>
</dbReference>
<reference evidence="7 8" key="1">
    <citation type="submission" date="2018-06" db="EMBL/GenBank/DDBJ databases">
        <authorList>
            <person name="Strepis N."/>
        </authorList>
    </citation>
    <scope>NUCLEOTIDE SEQUENCE [LARGE SCALE GENOMIC DNA]</scope>
    <source>
        <strain evidence="7">LUCI</strain>
    </source>
</reference>
<dbReference type="PANTHER" id="PTHR46577">
    <property type="entry name" value="HTH-TYPE TRANSCRIPTIONAL REGULATORY PROTEIN GABR"/>
    <property type="match status" value="1"/>
</dbReference>
<evidence type="ECO:0000256" key="3">
    <source>
        <dbReference type="ARBA" id="ARBA00023015"/>
    </source>
</evidence>
<keyword evidence="5" id="KW-0804">Transcription</keyword>
<accession>A0A498R406</accession>
<dbReference type="RefSeq" id="WP_122626858.1">
    <property type="nucleotide sequence ID" value="NZ_UPPP01000060.1"/>
</dbReference>
<dbReference type="Pfam" id="PF00392">
    <property type="entry name" value="GntR"/>
    <property type="match status" value="1"/>
</dbReference>
<dbReference type="SMART" id="SM00345">
    <property type="entry name" value="HTH_GNTR"/>
    <property type="match status" value="1"/>
</dbReference>
<dbReference type="Pfam" id="PF00155">
    <property type="entry name" value="Aminotran_1_2"/>
    <property type="match status" value="1"/>
</dbReference>
<dbReference type="PROSITE" id="PS50949">
    <property type="entry name" value="HTH_GNTR"/>
    <property type="match status" value="1"/>
</dbReference>
<evidence type="ECO:0000259" key="6">
    <source>
        <dbReference type="PROSITE" id="PS50949"/>
    </source>
</evidence>
<organism evidence="7 8">
    <name type="scientific">Lucifera butyrica</name>
    <dbReference type="NCBI Taxonomy" id="1351585"/>
    <lineage>
        <taxon>Bacteria</taxon>
        <taxon>Bacillati</taxon>
        <taxon>Bacillota</taxon>
        <taxon>Negativicutes</taxon>
        <taxon>Veillonellales</taxon>
        <taxon>Veillonellaceae</taxon>
        <taxon>Lucifera</taxon>
    </lineage>
</organism>
<dbReference type="GO" id="GO:0003677">
    <property type="term" value="F:DNA binding"/>
    <property type="evidence" value="ECO:0007669"/>
    <property type="project" value="UniProtKB-KW"/>
</dbReference>
<dbReference type="PRINTS" id="PR00035">
    <property type="entry name" value="HTHGNTR"/>
</dbReference>
<keyword evidence="2" id="KW-0663">Pyridoxal phosphate</keyword>
<dbReference type="GO" id="GO:0030170">
    <property type="term" value="F:pyridoxal phosphate binding"/>
    <property type="evidence" value="ECO:0007669"/>
    <property type="project" value="InterPro"/>
</dbReference>
<gene>
    <name evidence="7" type="ORF">LUCI_1100</name>
</gene>
<dbReference type="Proteomes" id="UP000277811">
    <property type="component" value="Unassembled WGS sequence"/>
</dbReference>
<dbReference type="InterPro" id="IPR000524">
    <property type="entry name" value="Tscrpt_reg_HTH_GntR"/>
</dbReference>
<keyword evidence="4" id="KW-0238">DNA-binding</keyword>
<dbReference type="GO" id="GO:0003700">
    <property type="term" value="F:DNA-binding transcription factor activity"/>
    <property type="evidence" value="ECO:0007669"/>
    <property type="project" value="InterPro"/>
</dbReference>
<evidence type="ECO:0000256" key="1">
    <source>
        <dbReference type="ARBA" id="ARBA00005384"/>
    </source>
</evidence>
<dbReference type="EMBL" id="UPPP01000060">
    <property type="protein sequence ID" value="VBB05889.1"/>
    <property type="molecule type" value="Genomic_DNA"/>
</dbReference>
<dbReference type="SUPFAM" id="SSF53383">
    <property type="entry name" value="PLP-dependent transferases"/>
    <property type="match status" value="1"/>
</dbReference>
<keyword evidence="8" id="KW-1185">Reference proteome</keyword>
<dbReference type="PANTHER" id="PTHR46577:SF1">
    <property type="entry name" value="HTH-TYPE TRANSCRIPTIONAL REGULATORY PROTEIN GABR"/>
    <property type="match status" value="1"/>
</dbReference>
<dbReference type="CDD" id="cd07377">
    <property type="entry name" value="WHTH_GntR"/>
    <property type="match status" value="1"/>
</dbReference>